<gene>
    <name evidence="8" type="ORF">BHF71_08355</name>
</gene>
<evidence type="ECO:0000256" key="6">
    <source>
        <dbReference type="SAM" id="Phobius"/>
    </source>
</evidence>
<comment type="caution">
    <text evidence="8">The sequence shown here is derived from an EMBL/GenBank/DDBJ whole genome shotgun (WGS) entry which is preliminary data.</text>
</comment>
<dbReference type="OrthoDB" id="9787026at2"/>
<dbReference type="Pfam" id="PF07690">
    <property type="entry name" value="MFS_1"/>
    <property type="match status" value="1"/>
</dbReference>
<keyword evidence="2" id="KW-0813">Transport</keyword>
<feature type="transmembrane region" description="Helical" evidence="6">
    <location>
        <begin position="162"/>
        <end position="181"/>
    </location>
</feature>
<evidence type="ECO:0000256" key="5">
    <source>
        <dbReference type="ARBA" id="ARBA00023136"/>
    </source>
</evidence>
<evidence type="ECO:0000313" key="8">
    <source>
        <dbReference type="EMBL" id="OEF99553.1"/>
    </source>
</evidence>
<dbReference type="EMBL" id="MIJF01000019">
    <property type="protein sequence ID" value="OEF99553.1"/>
    <property type="molecule type" value="Genomic_DNA"/>
</dbReference>
<sequence>MSNNNQYKKLIGVAGIGWAFDAMDVGLLSFIMVALANQWGLTPVEKGWLGTINLVGMAIGATLGGTLADKYGRKPVFIYTLLVFGIATAGSALATTFAIMFVFRFIIGLGIGAELPVASTLVSEHAPQNVRGRAVVLLESFWALGWIIAALMAYFVIPSSDYGWRIALLIGGLPAIYAAVIRKQVPESPVYLETKNLKSDRQAIINENFTVRDLFTKYSRETITLWTIWFVIAFSYYGMFLWLPSVLVGKGFTMIRSFEYVLLMTLAQVPGYFTAAYLVEKWGRKPVLITFLTGTAISAWFFGASDVANQLLIWGSLLSFFNLGAWGGLYAYTPENYPTMIRATGSGAAASFGRIGSIIAPFLVGALIANEVAYQNIFLIFTIAIFAGVIVLWFVGKETKNV</sequence>
<evidence type="ECO:0000256" key="1">
    <source>
        <dbReference type="ARBA" id="ARBA00004651"/>
    </source>
</evidence>
<name>A0A1D2YV53_9BACI</name>
<protein>
    <submittedName>
        <fullName evidence="8">MFS transporter</fullName>
    </submittedName>
</protein>
<keyword evidence="4 6" id="KW-1133">Transmembrane helix</keyword>
<dbReference type="InterPro" id="IPR036259">
    <property type="entry name" value="MFS_trans_sf"/>
</dbReference>
<keyword evidence="3 6" id="KW-0812">Transmembrane</keyword>
<organism evidence="8 9">
    <name type="scientific">Vulcanibacillus modesticaldus</name>
    <dbReference type="NCBI Taxonomy" id="337097"/>
    <lineage>
        <taxon>Bacteria</taxon>
        <taxon>Bacillati</taxon>
        <taxon>Bacillota</taxon>
        <taxon>Bacilli</taxon>
        <taxon>Bacillales</taxon>
        <taxon>Bacillaceae</taxon>
        <taxon>Vulcanibacillus</taxon>
    </lineage>
</organism>
<dbReference type="STRING" id="337097.BHF71_08355"/>
<feature type="transmembrane region" description="Helical" evidence="6">
    <location>
        <begin position="352"/>
        <end position="370"/>
    </location>
</feature>
<keyword evidence="9" id="KW-1185">Reference proteome</keyword>
<dbReference type="Gene3D" id="1.20.1250.20">
    <property type="entry name" value="MFS general substrate transporter like domains"/>
    <property type="match status" value="1"/>
</dbReference>
<comment type="subcellular location">
    <subcellularLocation>
        <location evidence="1">Cell membrane</location>
        <topology evidence="1">Multi-pass membrane protein</topology>
    </subcellularLocation>
</comment>
<feature type="transmembrane region" description="Helical" evidence="6">
    <location>
        <begin position="376"/>
        <end position="396"/>
    </location>
</feature>
<dbReference type="InterPro" id="IPR005829">
    <property type="entry name" value="Sugar_transporter_CS"/>
</dbReference>
<dbReference type="GO" id="GO:0046943">
    <property type="term" value="F:carboxylic acid transmembrane transporter activity"/>
    <property type="evidence" value="ECO:0007669"/>
    <property type="project" value="TreeGrafter"/>
</dbReference>
<dbReference type="PROSITE" id="PS00216">
    <property type="entry name" value="SUGAR_TRANSPORT_1"/>
    <property type="match status" value="2"/>
</dbReference>
<evidence type="ECO:0000313" key="9">
    <source>
        <dbReference type="Proteomes" id="UP000243739"/>
    </source>
</evidence>
<dbReference type="PROSITE" id="PS00217">
    <property type="entry name" value="SUGAR_TRANSPORT_2"/>
    <property type="match status" value="1"/>
</dbReference>
<feature type="domain" description="Major facilitator superfamily (MFS) profile" evidence="7">
    <location>
        <begin position="10"/>
        <end position="400"/>
    </location>
</feature>
<dbReference type="SUPFAM" id="SSF103473">
    <property type="entry name" value="MFS general substrate transporter"/>
    <property type="match status" value="1"/>
</dbReference>
<feature type="transmembrane region" description="Helical" evidence="6">
    <location>
        <begin position="101"/>
        <end position="122"/>
    </location>
</feature>
<dbReference type="InterPro" id="IPR011701">
    <property type="entry name" value="MFS"/>
</dbReference>
<dbReference type="PROSITE" id="PS50850">
    <property type="entry name" value="MFS"/>
    <property type="match status" value="1"/>
</dbReference>
<dbReference type="PANTHER" id="PTHR23508">
    <property type="entry name" value="CARBOXYLIC ACID TRANSPORTER PROTEIN HOMOLOG"/>
    <property type="match status" value="1"/>
</dbReference>
<reference evidence="8 9" key="1">
    <citation type="submission" date="2016-09" db="EMBL/GenBank/DDBJ databases">
        <title>Draft genome sequence for the type strain of Vulcanibacillus modesticaldus BR, a strictly anaerobic, moderately thermophilic, and nitrate-reducing bacterium from deep sea-hydrothermal vents of the Mid-Atlantic Ridge.</title>
        <authorList>
            <person name="Abin C.A."/>
            <person name="Hollibaugh J.T."/>
        </authorList>
    </citation>
    <scope>NUCLEOTIDE SEQUENCE [LARGE SCALE GENOMIC DNA]</scope>
    <source>
        <strain evidence="8 9">BR</strain>
    </source>
</reference>
<dbReference type="AlphaFoldDB" id="A0A1D2YV53"/>
<dbReference type="Proteomes" id="UP000243739">
    <property type="component" value="Unassembled WGS sequence"/>
</dbReference>
<evidence type="ECO:0000259" key="7">
    <source>
        <dbReference type="PROSITE" id="PS50850"/>
    </source>
</evidence>
<feature type="transmembrane region" description="Helical" evidence="6">
    <location>
        <begin position="222"/>
        <end position="240"/>
    </location>
</feature>
<dbReference type="CDD" id="cd17316">
    <property type="entry name" value="MFS_SV2_like"/>
    <property type="match status" value="1"/>
</dbReference>
<evidence type="ECO:0000256" key="3">
    <source>
        <dbReference type="ARBA" id="ARBA00022692"/>
    </source>
</evidence>
<feature type="transmembrane region" description="Helical" evidence="6">
    <location>
        <begin position="134"/>
        <end position="156"/>
    </location>
</feature>
<feature type="transmembrane region" description="Helical" evidence="6">
    <location>
        <begin position="48"/>
        <end position="69"/>
    </location>
</feature>
<feature type="transmembrane region" description="Helical" evidence="6">
    <location>
        <begin position="12"/>
        <end position="36"/>
    </location>
</feature>
<evidence type="ECO:0000256" key="4">
    <source>
        <dbReference type="ARBA" id="ARBA00022989"/>
    </source>
</evidence>
<feature type="transmembrane region" description="Helical" evidence="6">
    <location>
        <begin position="76"/>
        <end position="95"/>
    </location>
</feature>
<feature type="transmembrane region" description="Helical" evidence="6">
    <location>
        <begin position="260"/>
        <end position="279"/>
    </location>
</feature>
<proteinExistence type="predicted"/>
<evidence type="ECO:0000256" key="2">
    <source>
        <dbReference type="ARBA" id="ARBA00022448"/>
    </source>
</evidence>
<dbReference type="InterPro" id="IPR020846">
    <property type="entry name" value="MFS_dom"/>
</dbReference>
<feature type="transmembrane region" description="Helical" evidence="6">
    <location>
        <begin position="311"/>
        <end position="332"/>
    </location>
</feature>
<dbReference type="GO" id="GO:0005886">
    <property type="term" value="C:plasma membrane"/>
    <property type="evidence" value="ECO:0007669"/>
    <property type="project" value="UniProtKB-SubCell"/>
</dbReference>
<keyword evidence="5 6" id="KW-0472">Membrane</keyword>
<feature type="transmembrane region" description="Helical" evidence="6">
    <location>
        <begin position="286"/>
        <end position="305"/>
    </location>
</feature>
<accession>A0A1D2YV53</accession>
<dbReference type="RefSeq" id="WP_069656546.1">
    <property type="nucleotide sequence ID" value="NZ_MIJF01000019.1"/>
</dbReference>
<dbReference type="PANTHER" id="PTHR23508:SF10">
    <property type="entry name" value="CARBOXYLIC ACID TRANSPORTER PROTEIN HOMOLOG"/>
    <property type="match status" value="1"/>
</dbReference>